<evidence type="ECO:0000313" key="1">
    <source>
        <dbReference type="EMBL" id="OGC13390.1"/>
    </source>
</evidence>
<gene>
    <name evidence="1" type="ORF">A2290_02680</name>
</gene>
<organism evidence="1 2">
    <name type="scientific">candidate division WOR-1 bacterium RIFOXYB2_FULL_36_35</name>
    <dbReference type="NCBI Taxonomy" id="1802578"/>
    <lineage>
        <taxon>Bacteria</taxon>
        <taxon>Bacillati</taxon>
        <taxon>Saganbacteria</taxon>
    </lineage>
</organism>
<protein>
    <submittedName>
        <fullName evidence="1">Uncharacterized protein</fullName>
    </submittedName>
</protein>
<proteinExistence type="predicted"/>
<evidence type="ECO:0000313" key="2">
    <source>
        <dbReference type="Proteomes" id="UP000177905"/>
    </source>
</evidence>
<reference evidence="1 2" key="1">
    <citation type="journal article" date="2016" name="Nat. Commun.">
        <title>Thousands of microbial genomes shed light on interconnected biogeochemical processes in an aquifer system.</title>
        <authorList>
            <person name="Anantharaman K."/>
            <person name="Brown C.T."/>
            <person name="Hug L.A."/>
            <person name="Sharon I."/>
            <person name="Castelle C.J."/>
            <person name="Probst A.J."/>
            <person name="Thomas B.C."/>
            <person name="Singh A."/>
            <person name="Wilkins M.J."/>
            <person name="Karaoz U."/>
            <person name="Brodie E.L."/>
            <person name="Williams K.H."/>
            <person name="Hubbard S.S."/>
            <person name="Banfield J.F."/>
        </authorList>
    </citation>
    <scope>NUCLEOTIDE SEQUENCE [LARGE SCALE GENOMIC DNA]</scope>
</reference>
<accession>A0A1F4RYZ2</accession>
<dbReference type="AlphaFoldDB" id="A0A1F4RYZ2"/>
<comment type="caution">
    <text evidence="1">The sequence shown here is derived from an EMBL/GenBank/DDBJ whole genome shotgun (WGS) entry which is preliminary data.</text>
</comment>
<dbReference type="Proteomes" id="UP000177905">
    <property type="component" value="Unassembled WGS sequence"/>
</dbReference>
<sequence>MQRISRDLGRTDGGRLVSPFAQFHPHTSQVLEDLANQPWIRNTISKQDLAKIANGEGVPSVHFKNIICEQMNILPITKALAQEIVALVELTNVVLNIIEYADFEKAFNVRDPFNFDSEDLRDFISAMDESISKNVNDPLRVRFDSFVGKIHITSLNEISAAVQVARLLSDNLVGGIPHEGATLNLLTDLKAILTLPEASGLRTAHETLDKSQMDRLQKDLKDILEYLSTASAMSNKQIARAFLELFSLAGKILKGEKGAEYRSLMGYYIGYMVQRAPVNDPEFAMEYLAAITKISRDHQSSILHEGRRRFCLEDREVAHYILTLMKPMKAHHPGSHLSPADPIVAILGSKIDFTDKTLREGFLAYIEPLNEGTRFKIWRKMLDNDSLPEDLKDQIIREVKATDAYAVIKRLER</sequence>
<dbReference type="EMBL" id="MEUA01000057">
    <property type="protein sequence ID" value="OGC13390.1"/>
    <property type="molecule type" value="Genomic_DNA"/>
</dbReference>
<name>A0A1F4RYZ2_UNCSA</name>